<dbReference type="RefSeq" id="WP_183459970.1">
    <property type="nucleotide sequence ID" value="NZ_JACHWZ010000010.1"/>
</dbReference>
<dbReference type="EMBL" id="JACHWZ010000010">
    <property type="protein sequence ID" value="MBB3061504.1"/>
    <property type="molecule type" value="Genomic_DNA"/>
</dbReference>
<dbReference type="CDD" id="cd07177">
    <property type="entry name" value="terB_like"/>
    <property type="match status" value="1"/>
</dbReference>
<dbReference type="Gene3D" id="1.10.3680.10">
    <property type="entry name" value="TerB-like"/>
    <property type="match status" value="1"/>
</dbReference>
<dbReference type="InterPro" id="IPR007791">
    <property type="entry name" value="DjlA_N"/>
</dbReference>
<dbReference type="SUPFAM" id="SSF158682">
    <property type="entry name" value="TerB-like"/>
    <property type="match status" value="1"/>
</dbReference>
<comment type="caution">
    <text evidence="2">The sequence shown here is derived from an EMBL/GenBank/DDBJ whole genome shotgun (WGS) entry which is preliminary data.</text>
</comment>
<gene>
    <name evidence="2" type="ORF">FHS09_002342</name>
</gene>
<evidence type="ECO:0000313" key="3">
    <source>
        <dbReference type="Proteomes" id="UP000535937"/>
    </source>
</evidence>
<accession>A0A7W4WC15</accession>
<dbReference type="Pfam" id="PF05099">
    <property type="entry name" value="TerB"/>
    <property type="match status" value="1"/>
</dbReference>
<reference evidence="2 3" key="1">
    <citation type="submission" date="2020-08" db="EMBL/GenBank/DDBJ databases">
        <title>Genomic Encyclopedia of Type Strains, Phase III (KMG-III): the genomes of soil and plant-associated and newly described type strains.</title>
        <authorList>
            <person name="Whitman W."/>
        </authorList>
    </citation>
    <scope>NUCLEOTIDE SEQUENCE [LARGE SCALE GENOMIC DNA]</scope>
    <source>
        <strain evidence="2 3">CECT 8799</strain>
    </source>
</reference>
<keyword evidence="3" id="KW-1185">Reference proteome</keyword>
<dbReference type="Proteomes" id="UP000535937">
    <property type="component" value="Unassembled WGS sequence"/>
</dbReference>
<name>A0A7W4WC15_9GAMM</name>
<evidence type="ECO:0000259" key="1">
    <source>
        <dbReference type="Pfam" id="PF05099"/>
    </source>
</evidence>
<feature type="domain" description="Co-chaperone DjlA N-terminal" evidence="1">
    <location>
        <begin position="59"/>
        <end position="173"/>
    </location>
</feature>
<organism evidence="2 3">
    <name type="scientific">Microbulbifer rhizosphaerae</name>
    <dbReference type="NCBI Taxonomy" id="1562603"/>
    <lineage>
        <taxon>Bacteria</taxon>
        <taxon>Pseudomonadati</taxon>
        <taxon>Pseudomonadota</taxon>
        <taxon>Gammaproteobacteria</taxon>
        <taxon>Cellvibrionales</taxon>
        <taxon>Microbulbiferaceae</taxon>
        <taxon>Microbulbifer</taxon>
    </lineage>
</organism>
<dbReference type="InterPro" id="IPR029024">
    <property type="entry name" value="TerB-like"/>
</dbReference>
<sequence length="178" mass="20099">MHILIGLITAIGGLVWALYRLQNAGVDLNSFNPFYWLRRRNWQKQLGTKPLHRLDRPMDAAAVLLVAIAKAEGEISREQKAQITDIFSSEFNLTEPQAAELFASSAYMLREVLDVEAEIKHILEPTKAAFTSDQRESLLQMLARVAELEGNIGQAQQQIISAVSRELGQRPETTKKWQ</sequence>
<evidence type="ECO:0000313" key="2">
    <source>
        <dbReference type="EMBL" id="MBB3061504.1"/>
    </source>
</evidence>
<protein>
    <submittedName>
        <fullName evidence="2">Putative tellurite resistance protein B-like protein</fullName>
    </submittedName>
</protein>
<dbReference type="AlphaFoldDB" id="A0A7W4WC15"/>
<proteinExistence type="predicted"/>